<sequence>MEASCHDQNQKGCHAIALVDVMKEPSVGVLMKEGAWTRFWLASYVKKGMPYLIFVFEVTYGGVQFYRNGWKLLMVISLLIIDNLSRQSVDLIVLFGFGLLGFEIFSPRAWDDCLAYWVVDEYFGIGLFGLLGRTLRNSLNLVFIF</sequence>
<accession>A0A835SBQ5</accession>
<proteinExistence type="predicted"/>
<dbReference type="Proteomes" id="UP000639772">
    <property type="component" value="Chromosome 1"/>
</dbReference>
<reference evidence="2 3" key="1">
    <citation type="journal article" date="2020" name="Nat. Food">
        <title>A phased Vanilla planifolia genome enables genetic improvement of flavour and production.</title>
        <authorList>
            <person name="Hasing T."/>
            <person name="Tang H."/>
            <person name="Brym M."/>
            <person name="Khazi F."/>
            <person name="Huang T."/>
            <person name="Chambers A.H."/>
        </authorList>
    </citation>
    <scope>NUCLEOTIDE SEQUENCE [LARGE SCALE GENOMIC DNA]</scope>
    <source>
        <tissue evidence="2">Leaf</tissue>
    </source>
</reference>
<keyword evidence="1" id="KW-0472">Membrane</keyword>
<gene>
    <name evidence="2" type="ORF">HPP92_004147</name>
</gene>
<evidence type="ECO:0000313" key="3">
    <source>
        <dbReference type="Proteomes" id="UP000639772"/>
    </source>
</evidence>
<evidence type="ECO:0000313" key="2">
    <source>
        <dbReference type="EMBL" id="KAG0504075.1"/>
    </source>
</evidence>
<comment type="caution">
    <text evidence="2">The sequence shown here is derived from an EMBL/GenBank/DDBJ whole genome shotgun (WGS) entry which is preliminary data.</text>
</comment>
<keyword evidence="1" id="KW-0812">Transmembrane</keyword>
<organism evidence="2 3">
    <name type="scientific">Vanilla planifolia</name>
    <name type="common">Vanilla</name>
    <dbReference type="NCBI Taxonomy" id="51239"/>
    <lineage>
        <taxon>Eukaryota</taxon>
        <taxon>Viridiplantae</taxon>
        <taxon>Streptophyta</taxon>
        <taxon>Embryophyta</taxon>
        <taxon>Tracheophyta</taxon>
        <taxon>Spermatophyta</taxon>
        <taxon>Magnoliopsida</taxon>
        <taxon>Liliopsida</taxon>
        <taxon>Asparagales</taxon>
        <taxon>Orchidaceae</taxon>
        <taxon>Vanilloideae</taxon>
        <taxon>Vanilleae</taxon>
        <taxon>Vanilla</taxon>
    </lineage>
</organism>
<keyword evidence="1" id="KW-1133">Transmembrane helix</keyword>
<feature type="transmembrane region" description="Helical" evidence="1">
    <location>
        <begin position="48"/>
        <end position="67"/>
    </location>
</feature>
<feature type="transmembrane region" description="Helical" evidence="1">
    <location>
        <begin position="88"/>
        <end position="108"/>
    </location>
</feature>
<dbReference type="AlphaFoldDB" id="A0A835SBQ5"/>
<feature type="transmembrane region" description="Helical" evidence="1">
    <location>
        <begin position="114"/>
        <end position="131"/>
    </location>
</feature>
<dbReference type="EMBL" id="JADCNM010000001">
    <property type="protein sequence ID" value="KAG0504075.1"/>
    <property type="molecule type" value="Genomic_DNA"/>
</dbReference>
<evidence type="ECO:0000256" key="1">
    <source>
        <dbReference type="SAM" id="Phobius"/>
    </source>
</evidence>
<name>A0A835SBQ5_VANPL</name>
<protein>
    <submittedName>
        <fullName evidence="2">Uncharacterized protein</fullName>
    </submittedName>
</protein>